<evidence type="ECO:0000313" key="1">
    <source>
        <dbReference type="EMBL" id="AVO37297.1"/>
    </source>
</evidence>
<name>A0A2S0MN89_9RHOB</name>
<dbReference type="InterPro" id="IPR021848">
    <property type="entry name" value="HODM_asu-like"/>
</dbReference>
<protein>
    <submittedName>
        <fullName evidence="1">DUF3445 domain-containing protein</fullName>
    </submittedName>
</protein>
<dbReference type="EMBL" id="CP027665">
    <property type="protein sequence ID" value="AVO37297.1"/>
    <property type="molecule type" value="Genomic_DNA"/>
</dbReference>
<dbReference type="Pfam" id="PF11927">
    <property type="entry name" value="HODM_asu-like"/>
    <property type="match status" value="1"/>
</dbReference>
<proteinExistence type="predicted"/>
<dbReference type="KEGG" id="thas:C6Y53_05930"/>
<sequence>MTAILQSSIPYHPLAPRRLPGIAPLDMADWLQRDDAFAAQMAERDRLIATRRAEVLALDDAARPAAVELLETVLDLAYPGATGTVRRPDGVGVTLDRGDPLGTLGRLVQEDLCILEKRGAEHVLTGAVLCFPASWTLSEKFLRPLIAIHTPVDSYDANMATRVQRLFDGVQPGRPLWRSNALWYADPDLHQPRREADPRPEQADATLPYLRSERQSVLRLPRTRAVVFSIHTYVLARADMQGLADAGRAGA</sequence>
<evidence type="ECO:0000313" key="2">
    <source>
        <dbReference type="Proteomes" id="UP000237655"/>
    </source>
</evidence>
<accession>A0A2S0MN89</accession>
<gene>
    <name evidence="1" type="ORF">C6Y53_05930</name>
</gene>
<dbReference type="AlphaFoldDB" id="A0A2S0MN89"/>
<dbReference type="RefSeq" id="WP_106471609.1">
    <property type="nucleotide sequence ID" value="NZ_CP027665.1"/>
</dbReference>
<keyword evidence="2" id="KW-1185">Reference proteome</keyword>
<organism evidence="1 2">
    <name type="scientific">Pukyongiella litopenaei</name>
    <dbReference type="NCBI Taxonomy" id="2605946"/>
    <lineage>
        <taxon>Bacteria</taxon>
        <taxon>Pseudomonadati</taxon>
        <taxon>Pseudomonadota</taxon>
        <taxon>Alphaproteobacteria</taxon>
        <taxon>Rhodobacterales</taxon>
        <taxon>Paracoccaceae</taxon>
        <taxon>Pukyongiella</taxon>
    </lineage>
</organism>
<reference evidence="2" key="1">
    <citation type="submission" date="2018-03" db="EMBL/GenBank/DDBJ databases">
        <title>Genomic analysis of the strain SH-1 isolated from shrimp intestine.</title>
        <authorList>
            <person name="Kim Y.-S."/>
            <person name="Kim S.-E."/>
            <person name="Kim K.-H."/>
        </authorList>
    </citation>
    <scope>NUCLEOTIDE SEQUENCE [LARGE SCALE GENOMIC DNA]</scope>
    <source>
        <strain evidence="2">SH-1</strain>
    </source>
</reference>
<dbReference type="Proteomes" id="UP000237655">
    <property type="component" value="Chromosome"/>
</dbReference>